<evidence type="ECO:0000313" key="17">
    <source>
        <dbReference type="Proteomes" id="UP000012960"/>
    </source>
</evidence>
<dbReference type="NCBIfam" id="TIGR00604">
    <property type="entry name" value="rad3"/>
    <property type="match status" value="1"/>
</dbReference>
<evidence type="ECO:0000259" key="14">
    <source>
        <dbReference type="PROSITE" id="PS51193"/>
    </source>
</evidence>
<dbReference type="InterPro" id="IPR045028">
    <property type="entry name" value="DinG/Rad3-like"/>
</dbReference>
<keyword evidence="5" id="KW-0547">Nucleotide-binding</keyword>
<dbReference type="CDD" id="cd18788">
    <property type="entry name" value="SF2_C_XPD"/>
    <property type="match status" value="1"/>
</dbReference>
<dbReference type="Gene3D" id="3.40.50.300">
    <property type="entry name" value="P-loop containing nucleotide triphosphate hydrolases"/>
    <property type="match status" value="3"/>
</dbReference>
<evidence type="ECO:0000256" key="7">
    <source>
        <dbReference type="ARBA" id="ARBA00022806"/>
    </source>
</evidence>
<evidence type="ECO:0000256" key="3">
    <source>
        <dbReference type="ARBA" id="ARBA00008435"/>
    </source>
</evidence>
<dbReference type="PANTHER" id="PTHR11472">
    <property type="entry name" value="DNA REPAIR DEAD HELICASE RAD3/XP-D SUBFAMILY MEMBER"/>
    <property type="match status" value="1"/>
</dbReference>
<name>A0A804JGL5_MUSAM</name>
<dbReference type="FunCoup" id="A0A804JGL5">
    <property type="interactions" value="2088"/>
</dbReference>
<dbReference type="GO" id="GO:0005524">
    <property type="term" value="F:ATP binding"/>
    <property type="evidence" value="ECO:0007669"/>
    <property type="project" value="UniProtKB-KW"/>
</dbReference>
<evidence type="ECO:0000256" key="9">
    <source>
        <dbReference type="ARBA" id="ARBA00023004"/>
    </source>
</evidence>
<dbReference type="Pfam" id="PF06733">
    <property type="entry name" value="DEAD_2"/>
    <property type="match status" value="1"/>
</dbReference>
<dbReference type="OrthoDB" id="267079at2759"/>
<dbReference type="InterPro" id="IPR027417">
    <property type="entry name" value="P-loop_NTPase"/>
</dbReference>
<feature type="compositionally biased region" description="Acidic residues" evidence="13">
    <location>
        <begin position="185"/>
        <end position="198"/>
    </location>
</feature>
<dbReference type="InterPro" id="IPR013020">
    <property type="entry name" value="Rad3/Chl1-like"/>
</dbReference>
<dbReference type="InterPro" id="IPR006554">
    <property type="entry name" value="Helicase-like_DEXD_c2"/>
</dbReference>
<dbReference type="Pfam" id="PF13307">
    <property type="entry name" value="Helicase_C_2"/>
    <property type="match status" value="1"/>
</dbReference>
<dbReference type="FunFam" id="3.40.50.300:FF:001250">
    <property type="entry name" value="Putative ATP-dependent RNA helicase DDX11"/>
    <property type="match status" value="1"/>
</dbReference>
<dbReference type="OMA" id="QTHQFRD"/>
<dbReference type="SMART" id="SM00491">
    <property type="entry name" value="HELICc2"/>
    <property type="match status" value="1"/>
</dbReference>
<keyword evidence="9" id="KW-0408">Iron</keyword>
<proteinExistence type="inferred from homology"/>
<evidence type="ECO:0000256" key="5">
    <source>
        <dbReference type="ARBA" id="ARBA00022741"/>
    </source>
</evidence>
<dbReference type="GO" id="GO:0006139">
    <property type="term" value="P:nucleobase-containing compound metabolic process"/>
    <property type="evidence" value="ECO:0007669"/>
    <property type="project" value="InterPro"/>
</dbReference>
<gene>
    <name evidence="15" type="ORF">GSMUA_161540.1</name>
</gene>
<evidence type="ECO:0000256" key="1">
    <source>
        <dbReference type="ARBA" id="ARBA00001966"/>
    </source>
</evidence>
<evidence type="ECO:0000256" key="6">
    <source>
        <dbReference type="ARBA" id="ARBA00022801"/>
    </source>
</evidence>
<dbReference type="GO" id="GO:0046872">
    <property type="term" value="F:metal ion binding"/>
    <property type="evidence" value="ECO:0007669"/>
    <property type="project" value="UniProtKB-KW"/>
</dbReference>
<accession>A0A804JGL5</accession>
<feature type="compositionally biased region" description="Basic residues" evidence="13">
    <location>
        <begin position="69"/>
        <end position="78"/>
    </location>
</feature>
<protein>
    <submittedName>
        <fullName evidence="15">(wild Malaysian banana) hypothetical protein</fullName>
    </submittedName>
</protein>
<feature type="region of interest" description="Disordered" evidence="13">
    <location>
        <begin position="67"/>
        <end position="101"/>
    </location>
</feature>
<dbReference type="EMBL" id="HG996471">
    <property type="protein sequence ID" value="CAG1846359.1"/>
    <property type="molecule type" value="Genomic_DNA"/>
</dbReference>
<dbReference type="InterPro" id="IPR014001">
    <property type="entry name" value="Helicase_ATP-bd"/>
</dbReference>
<reference evidence="15" key="1">
    <citation type="submission" date="2021-03" db="EMBL/GenBank/DDBJ databases">
        <authorList>
            <consortium name="Genoscope - CEA"/>
            <person name="William W."/>
        </authorList>
    </citation>
    <scope>NUCLEOTIDE SEQUENCE</scope>
    <source>
        <strain evidence="15">Doubled-haploid Pahang</strain>
    </source>
</reference>
<dbReference type="PANTHER" id="PTHR11472:SF41">
    <property type="entry name" value="ATP-DEPENDENT DNA HELICASE DDX11-RELATED"/>
    <property type="match status" value="1"/>
</dbReference>
<sequence length="896" mass="101128">MGEEDSKPPRRDFPAFPFEPYPIQTDFMSSLYDFLDKGGGIAMLESPTGTGKTLSLICGAMQWVVDQRRKQRQPKPRRGPPTLNADPGEANHGGDDDEPQWMRDFDVTAADKKEIPRRRNSFALGYFDRKASIAKPMGGKKIPVEPVDDEEEYLVEEYESEEEGMGNGVGRPKRKGGRGSNWSSSDEEADEEEEEEEVTPQVYFSSRTHSQLSQFVKEFKRTAFASELNVICLASRKNLCNNSEVLKLGNTNQINERCLELQKNQKDAKMKVLNDKGKARCTKIASGCPMLRKQKLQNLFKSEVRDRGAMDIEDLVQLGSKIGSCPYYGARNMVRSSDIVVLPYQSLLLRSARESLGLNLRRNIIIIDEAHNLADSFTSMYNAKITQMQLKQVLCNLEFYLDKFRGRLGAGNRRYIQTLIMLIRSFLQLLLQFHGIDSCRNEQELKGKLGDTSMTINEFLFSLNIDNINFVKLHRYMKESKIIYKVSGYGTKLAGLQRDSIHSDSQGNDTEGSILSGFQALADIIISLANNDRDGRILLSGLKLADQREEKYIKFVMLSGERIFSEILDQSYAVILAGGTLQPIEETRVRLFPSLSLEQVHFYTCNHIVPPESILPISVPRGPSGINFDFSYNSRSSLNMIEELGRLLCNLVAIVPEGVVVFFSSFDYERRVYDAWKASGLLSKILKKKIVYREPRSSNDIDLVLKKYKETIACCDRTPKSSGISGAVLLAVVGGKISEGINLSDGMGRCIIMVGLPYPSPDVELIERVKHIEGLGEAPLQRCSEPFSGIPYDDCKSGFEVLRSCKQRGKEYYENLCMKAVNQSIGRAIRHINDYAAVLLVDSRYACNSSNRSPSHPTNKLPLWIKQRFVSATQGYGEVHRLLHQFFQFNRKKMPK</sequence>
<keyword evidence="17" id="KW-1185">Reference proteome</keyword>
<dbReference type="GO" id="GO:0003678">
    <property type="term" value="F:DNA helicase activity"/>
    <property type="evidence" value="ECO:0000318"/>
    <property type="project" value="GO_Central"/>
</dbReference>
<comment type="similarity">
    <text evidence="3">Belongs to the DEAD box helicase family. DEAH subfamily. DDX11/CHL1 sub-subfamily.</text>
</comment>
<evidence type="ECO:0000256" key="8">
    <source>
        <dbReference type="ARBA" id="ARBA00022840"/>
    </source>
</evidence>
<keyword evidence="7" id="KW-0347">Helicase</keyword>
<evidence type="ECO:0000256" key="2">
    <source>
        <dbReference type="ARBA" id="ARBA00004123"/>
    </source>
</evidence>
<comment type="subcellular location">
    <subcellularLocation>
        <location evidence="2">Nucleus</location>
    </subcellularLocation>
</comment>
<feature type="region of interest" description="Disordered" evidence="13">
    <location>
        <begin position="157"/>
        <end position="202"/>
    </location>
</feature>
<dbReference type="AlphaFoldDB" id="A0A804JGL5"/>
<dbReference type="Gramene" id="Ma06_t15580.1">
    <property type="protein sequence ID" value="Ma06_p15580.1"/>
    <property type="gene ID" value="Ma06_g15580"/>
</dbReference>
<evidence type="ECO:0000313" key="16">
    <source>
        <dbReference type="EnsemblPlants" id="Ma06_p15580.1"/>
    </source>
</evidence>
<keyword evidence="4" id="KW-0479">Metal-binding</keyword>
<keyword evidence="11" id="KW-0413">Isomerase</keyword>
<evidence type="ECO:0000256" key="12">
    <source>
        <dbReference type="ARBA" id="ARBA00023242"/>
    </source>
</evidence>
<dbReference type="Proteomes" id="UP000012960">
    <property type="component" value="Unplaced"/>
</dbReference>
<feature type="domain" description="Helicase ATP-binding" evidence="14">
    <location>
        <begin position="10"/>
        <end position="418"/>
    </location>
</feature>
<keyword evidence="8" id="KW-0067">ATP-binding</keyword>
<dbReference type="GO" id="GO:0051536">
    <property type="term" value="F:iron-sulfur cluster binding"/>
    <property type="evidence" value="ECO:0007669"/>
    <property type="project" value="UniProtKB-KW"/>
</dbReference>
<dbReference type="InterPro" id="IPR014013">
    <property type="entry name" value="Helic_SF1/SF2_ATP-bd_DinG/Rad3"/>
</dbReference>
<dbReference type="PROSITE" id="PS51193">
    <property type="entry name" value="HELICASE_ATP_BIND_2"/>
    <property type="match status" value="1"/>
</dbReference>
<keyword evidence="12" id="KW-0539">Nucleus</keyword>
<comment type="cofactor">
    <cofactor evidence="1">
        <name>[4Fe-4S] cluster</name>
        <dbReference type="ChEBI" id="CHEBI:49883"/>
    </cofactor>
</comment>
<dbReference type="InterPro" id="IPR010614">
    <property type="entry name" value="RAD3-like_helicase_DEAD"/>
</dbReference>
<dbReference type="SUPFAM" id="SSF52540">
    <property type="entry name" value="P-loop containing nucleoside triphosphate hydrolases"/>
    <property type="match status" value="1"/>
</dbReference>
<dbReference type="InParanoid" id="A0A804JGL5"/>
<keyword evidence="6" id="KW-0378">Hydrolase</keyword>
<evidence type="ECO:0000256" key="11">
    <source>
        <dbReference type="ARBA" id="ARBA00023235"/>
    </source>
</evidence>
<dbReference type="GO" id="GO:0016818">
    <property type="term" value="F:hydrolase activity, acting on acid anhydrides, in phosphorus-containing anhydrides"/>
    <property type="evidence" value="ECO:0007669"/>
    <property type="project" value="InterPro"/>
</dbReference>
<keyword evidence="10" id="KW-0411">Iron-sulfur</keyword>
<dbReference type="SMART" id="SM00488">
    <property type="entry name" value="DEXDc2"/>
    <property type="match status" value="1"/>
</dbReference>
<reference evidence="16" key="2">
    <citation type="submission" date="2021-05" db="UniProtKB">
        <authorList>
            <consortium name="EnsemblPlants"/>
        </authorList>
    </citation>
    <scope>IDENTIFICATION</scope>
    <source>
        <strain evidence="16">subsp. malaccensis</strain>
    </source>
</reference>
<dbReference type="GO" id="GO:0003677">
    <property type="term" value="F:DNA binding"/>
    <property type="evidence" value="ECO:0007669"/>
    <property type="project" value="InterPro"/>
</dbReference>
<evidence type="ECO:0000256" key="4">
    <source>
        <dbReference type="ARBA" id="ARBA00022723"/>
    </source>
</evidence>
<evidence type="ECO:0000256" key="10">
    <source>
        <dbReference type="ARBA" id="ARBA00023014"/>
    </source>
</evidence>
<dbReference type="GO" id="GO:0034085">
    <property type="term" value="P:establishment of sister chromatid cohesion"/>
    <property type="evidence" value="ECO:0000318"/>
    <property type="project" value="GO_Central"/>
</dbReference>
<evidence type="ECO:0000256" key="13">
    <source>
        <dbReference type="SAM" id="MobiDB-lite"/>
    </source>
</evidence>
<dbReference type="InterPro" id="IPR006555">
    <property type="entry name" value="ATP-dep_Helicase_C"/>
</dbReference>
<dbReference type="GO" id="GO:0005634">
    <property type="term" value="C:nucleus"/>
    <property type="evidence" value="ECO:0000318"/>
    <property type="project" value="GO_Central"/>
</dbReference>
<organism evidence="16 17">
    <name type="scientific">Musa acuminata subsp. malaccensis</name>
    <name type="common">Wild banana</name>
    <name type="synonym">Musa malaccensis</name>
    <dbReference type="NCBI Taxonomy" id="214687"/>
    <lineage>
        <taxon>Eukaryota</taxon>
        <taxon>Viridiplantae</taxon>
        <taxon>Streptophyta</taxon>
        <taxon>Embryophyta</taxon>
        <taxon>Tracheophyta</taxon>
        <taxon>Spermatophyta</taxon>
        <taxon>Magnoliopsida</taxon>
        <taxon>Liliopsida</taxon>
        <taxon>Zingiberales</taxon>
        <taxon>Musaceae</taxon>
        <taxon>Musa</taxon>
    </lineage>
</organism>
<dbReference type="SMART" id="SM00487">
    <property type="entry name" value="DEXDc"/>
    <property type="match status" value="1"/>
</dbReference>
<dbReference type="EnsemblPlants" id="Ma06_t15580.1">
    <property type="protein sequence ID" value="Ma06_p15580.1"/>
    <property type="gene ID" value="Ma06_g15580"/>
</dbReference>
<dbReference type="KEGG" id="mus:103988399"/>
<evidence type="ECO:0000313" key="15">
    <source>
        <dbReference type="EMBL" id="CAG1846359.1"/>
    </source>
</evidence>